<dbReference type="Pfam" id="PF16977">
    <property type="entry name" value="ApeC"/>
    <property type="match status" value="1"/>
</dbReference>
<accession>A0A210QNL9</accession>
<reference evidence="2 3" key="1">
    <citation type="journal article" date="2017" name="Nat. Ecol. Evol.">
        <title>Scallop genome provides insights into evolution of bilaterian karyotype and development.</title>
        <authorList>
            <person name="Wang S."/>
            <person name="Zhang J."/>
            <person name="Jiao W."/>
            <person name="Li J."/>
            <person name="Xun X."/>
            <person name="Sun Y."/>
            <person name="Guo X."/>
            <person name="Huan P."/>
            <person name="Dong B."/>
            <person name="Zhang L."/>
            <person name="Hu X."/>
            <person name="Sun X."/>
            <person name="Wang J."/>
            <person name="Zhao C."/>
            <person name="Wang Y."/>
            <person name="Wang D."/>
            <person name="Huang X."/>
            <person name="Wang R."/>
            <person name="Lv J."/>
            <person name="Li Y."/>
            <person name="Zhang Z."/>
            <person name="Liu B."/>
            <person name="Lu W."/>
            <person name="Hui Y."/>
            <person name="Liang J."/>
            <person name="Zhou Z."/>
            <person name="Hou R."/>
            <person name="Li X."/>
            <person name="Liu Y."/>
            <person name="Li H."/>
            <person name="Ning X."/>
            <person name="Lin Y."/>
            <person name="Zhao L."/>
            <person name="Xing Q."/>
            <person name="Dou J."/>
            <person name="Li Y."/>
            <person name="Mao J."/>
            <person name="Guo H."/>
            <person name="Dou H."/>
            <person name="Li T."/>
            <person name="Mu C."/>
            <person name="Jiang W."/>
            <person name="Fu Q."/>
            <person name="Fu X."/>
            <person name="Miao Y."/>
            <person name="Liu J."/>
            <person name="Yu Q."/>
            <person name="Li R."/>
            <person name="Liao H."/>
            <person name="Li X."/>
            <person name="Kong Y."/>
            <person name="Jiang Z."/>
            <person name="Chourrout D."/>
            <person name="Li R."/>
            <person name="Bao Z."/>
        </authorList>
    </citation>
    <scope>NUCLEOTIDE SEQUENCE [LARGE SCALE GENOMIC DNA]</scope>
    <source>
        <strain evidence="2 3">PY_sf001</strain>
    </source>
</reference>
<gene>
    <name evidence="2" type="ORF">KP79_PYT00888</name>
</gene>
<keyword evidence="3" id="KW-1185">Reference proteome</keyword>
<dbReference type="PANTHER" id="PTHR19324">
    <property type="entry name" value="PERFORIN-LIKE PROTEIN 1"/>
    <property type="match status" value="1"/>
</dbReference>
<evidence type="ECO:0000313" key="2">
    <source>
        <dbReference type="EMBL" id="OWF50336.1"/>
    </source>
</evidence>
<feature type="domain" description="Apextrin C-terminal" evidence="1">
    <location>
        <begin position="3"/>
        <end position="210"/>
    </location>
</feature>
<dbReference type="Proteomes" id="UP000242188">
    <property type="component" value="Unassembled WGS sequence"/>
</dbReference>
<name>A0A210QNL9_MIZYE</name>
<dbReference type="PANTHER" id="PTHR19324:SF33">
    <property type="entry name" value="MUCIN-5AC"/>
    <property type="match status" value="1"/>
</dbReference>
<dbReference type="InterPro" id="IPR031569">
    <property type="entry name" value="ApeC"/>
</dbReference>
<dbReference type="OrthoDB" id="6152292at2759"/>
<organism evidence="2 3">
    <name type="scientific">Mizuhopecten yessoensis</name>
    <name type="common">Japanese scallop</name>
    <name type="synonym">Patinopecten yessoensis</name>
    <dbReference type="NCBI Taxonomy" id="6573"/>
    <lineage>
        <taxon>Eukaryota</taxon>
        <taxon>Metazoa</taxon>
        <taxon>Spiralia</taxon>
        <taxon>Lophotrochozoa</taxon>
        <taxon>Mollusca</taxon>
        <taxon>Bivalvia</taxon>
        <taxon>Autobranchia</taxon>
        <taxon>Pteriomorphia</taxon>
        <taxon>Pectinida</taxon>
        <taxon>Pectinoidea</taxon>
        <taxon>Pectinidae</taxon>
        <taxon>Mizuhopecten</taxon>
    </lineage>
</organism>
<evidence type="ECO:0000313" key="3">
    <source>
        <dbReference type="Proteomes" id="UP000242188"/>
    </source>
</evidence>
<protein>
    <recommendedName>
        <fullName evidence="1">Apextrin C-terminal domain-containing protein</fullName>
    </recommendedName>
</protein>
<proteinExistence type="predicted"/>
<dbReference type="AlphaFoldDB" id="A0A210QNL9"/>
<comment type="caution">
    <text evidence="2">The sequence shown here is derived from an EMBL/GenBank/DDBJ whole genome shotgun (WGS) entry which is preliminary data.</text>
</comment>
<dbReference type="EMBL" id="NEDP02002644">
    <property type="protein sequence ID" value="OWF50336.1"/>
    <property type="molecule type" value="Genomic_DNA"/>
</dbReference>
<sequence length="772" mass="86784">MYWPTGNYTLLETVGGCPVDVKEEWRTGSRFHMGDGQNYISPLFNLHGNYTKKYFEHTFCSHVGMIDNTLIPRYQTYWDPGHYCIMRLHGKCPNGFKDGYIEMDDLNGFEALSNTKGTVPDGEYHRNTGFYFCCRSDGDLDVPIVLPKELPFSLFMASKADDCQTVRGMSYKKEFFVFDDENVDVHMKKEGAIPELKDCDNNTMIYFCFYTPLDCGCKDNDGNFIKTGSKLTSGCVTYECTETQNIEHLEVFEGGCSVGDVCRKENETWTETQGEKCNQNICQRDLDERGQIIFVVKSVKIGCQDGDVCRDIGYTKSRGCYVTECRLHPTSYMPYFYLRRAGCSDGAGGCIALGSTYTKDCITYKCRKETTRCGNEFVKGGCKYYGECKDPFMAFKGHGCNLLQCVMERNGTSIRLYVQNLVSMCSYNNQCYKIGQTVRKGCFVRRCMAGTHGYACHMGLDTGGCAMSDGTCLNVGDTYEDRRQCVTYYCKQEQRGSSVTFSKKIQTMGCLFRGTCVPEGSFHNISCSEYVCSVKVATNDRYTARLDPYKRACKDFKGNCIAMGESIEESCNTYTCDDNNSAHTPVLRFISQRCKDNTGLCRSVGAEWRDDTRCMTLKCNTYPFPNGKSSLQIAPSKMGCMYQGVCRQPGEEWSGGSCLTKSCLVTSSNGRYYKSVRTKAAGCKDPRAGTCRKPGEEWEHVFRNGCAMLVCITCDKGGYKPSVARYLCKDVNGRCRQIGDKGFTVKYRNRYYNGCECKANGIHAKISCGGKK</sequence>
<evidence type="ECO:0000259" key="1">
    <source>
        <dbReference type="Pfam" id="PF16977"/>
    </source>
</evidence>